<dbReference type="Proteomes" id="UP000515158">
    <property type="component" value="Unplaced"/>
</dbReference>
<feature type="transmembrane region" description="Helical" evidence="6">
    <location>
        <begin position="342"/>
        <end position="361"/>
    </location>
</feature>
<dbReference type="GO" id="GO:0005385">
    <property type="term" value="F:zinc ion transmembrane transporter activity"/>
    <property type="evidence" value="ECO:0007669"/>
    <property type="project" value="TreeGrafter"/>
</dbReference>
<dbReference type="GeneID" id="117639604"/>
<feature type="signal peptide" evidence="7">
    <location>
        <begin position="1"/>
        <end position="21"/>
    </location>
</feature>
<evidence type="ECO:0000256" key="4">
    <source>
        <dbReference type="ARBA" id="ARBA00022989"/>
    </source>
</evidence>
<sequence>MAGRLLPLLLPLLLAVRPAQASFNLTWGELREATGTLHAPRGPGASLDDLVPACGDWHSPYSQRRPNEPSLCITHPNCTRASCHLLFELDEAVTDRPTTISPPLYSDKPSQSAVWGWGMLSVGIISLSGIFGGLLWPVLNSRYYSTVMRFLIGLAAGSLTATSIFQLIPESLNMTQPGSQSHLDTGLIMLTSIWLLYFGETACKIFFSHDKAPPLFIPKDAVAGMEKGTVALKDMSNNHVDGHLHLPEADGLLPTPAEAKKKASHGHSHGDGGSGLAAVAWMVVLGDGLHNFVDGMSIGAGYTQSIGTGVSISLAIACEEFPHELGDFAILINSGVSFRRALALNFGSACTAFGGLVLGVVLGEVQYSYLIFAFAGGLFLYIALGSLTPELKTMVDEELESKGRSSAALALSLQLLGVGFGATALYLITRYNDSIRV</sequence>
<gene>
    <name evidence="9" type="primary">LOC117639604</name>
</gene>
<feature type="transmembrane region" description="Helical" evidence="6">
    <location>
        <begin position="367"/>
        <end position="387"/>
    </location>
</feature>
<dbReference type="GO" id="GO:0140410">
    <property type="term" value="F:monoatomic cation:bicarbonate symporter activity"/>
    <property type="evidence" value="ECO:0007669"/>
    <property type="project" value="TreeGrafter"/>
</dbReference>
<accession>A0A6P8ZH68</accession>
<feature type="transmembrane region" description="Helical" evidence="6">
    <location>
        <begin position="150"/>
        <end position="168"/>
    </location>
</feature>
<dbReference type="InterPro" id="IPR050799">
    <property type="entry name" value="ZIP_Transporter"/>
</dbReference>
<dbReference type="PANTHER" id="PTHR12191:SF37">
    <property type="entry name" value="ZINC TRANSPORTER FOI"/>
    <property type="match status" value="1"/>
</dbReference>
<evidence type="ECO:0000256" key="1">
    <source>
        <dbReference type="ARBA" id="ARBA00004141"/>
    </source>
</evidence>
<comment type="similarity">
    <text evidence="2">Belongs to the ZIP transporter (TC 2.A.5) family.</text>
</comment>
<dbReference type="KEGG" id="tpal:117639604"/>
<organism evidence="9">
    <name type="scientific">Thrips palmi</name>
    <name type="common">Melon thrips</name>
    <dbReference type="NCBI Taxonomy" id="161013"/>
    <lineage>
        <taxon>Eukaryota</taxon>
        <taxon>Metazoa</taxon>
        <taxon>Ecdysozoa</taxon>
        <taxon>Arthropoda</taxon>
        <taxon>Hexapoda</taxon>
        <taxon>Insecta</taxon>
        <taxon>Pterygota</taxon>
        <taxon>Neoptera</taxon>
        <taxon>Paraneoptera</taxon>
        <taxon>Thysanoptera</taxon>
        <taxon>Terebrantia</taxon>
        <taxon>Thripoidea</taxon>
        <taxon>Thripidae</taxon>
        <taxon>Thrips</taxon>
    </lineage>
</organism>
<reference evidence="9" key="1">
    <citation type="submission" date="2025-08" db="UniProtKB">
        <authorList>
            <consortium name="RefSeq"/>
        </authorList>
    </citation>
    <scope>IDENTIFICATION</scope>
    <source>
        <tissue evidence="9">Total insect</tissue>
    </source>
</reference>
<evidence type="ECO:0000313" key="8">
    <source>
        <dbReference type="Proteomes" id="UP000515158"/>
    </source>
</evidence>
<dbReference type="GO" id="GO:0005886">
    <property type="term" value="C:plasma membrane"/>
    <property type="evidence" value="ECO:0007669"/>
    <property type="project" value="TreeGrafter"/>
</dbReference>
<protein>
    <submittedName>
        <fullName evidence="9">Metal cation symporter ZIP8-like isoform X1</fullName>
    </submittedName>
</protein>
<evidence type="ECO:0000313" key="9">
    <source>
        <dbReference type="RefSeq" id="XP_034231329.1"/>
    </source>
</evidence>
<feature type="transmembrane region" description="Helical" evidence="6">
    <location>
        <begin position="408"/>
        <end position="428"/>
    </location>
</feature>
<dbReference type="OrthoDB" id="200954at2759"/>
<proteinExistence type="inferred from homology"/>
<dbReference type="Pfam" id="PF02535">
    <property type="entry name" value="Zip"/>
    <property type="match status" value="1"/>
</dbReference>
<dbReference type="RefSeq" id="XP_034231329.1">
    <property type="nucleotide sequence ID" value="XM_034375438.1"/>
</dbReference>
<keyword evidence="4 6" id="KW-1133">Transmembrane helix</keyword>
<keyword evidence="5 6" id="KW-0472">Membrane</keyword>
<dbReference type="GO" id="GO:0030003">
    <property type="term" value="P:intracellular monoatomic cation homeostasis"/>
    <property type="evidence" value="ECO:0007669"/>
    <property type="project" value="TreeGrafter"/>
</dbReference>
<dbReference type="AlphaFoldDB" id="A0A6P8ZH68"/>
<evidence type="ECO:0000256" key="5">
    <source>
        <dbReference type="ARBA" id="ARBA00023136"/>
    </source>
</evidence>
<dbReference type="PANTHER" id="PTHR12191">
    <property type="entry name" value="SOLUTE CARRIER FAMILY 39"/>
    <property type="match status" value="1"/>
</dbReference>
<comment type="subcellular location">
    <subcellularLocation>
        <location evidence="1">Membrane</location>
        <topology evidence="1">Multi-pass membrane protein</topology>
    </subcellularLocation>
</comment>
<feature type="chain" id="PRO_5028342587" evidence="7">
    <location>
        <begin position="22"/>
        <end position="437"/>
    </location>
</feature>
<evidence type="ECO:0000256" key="7">
    <source>
        <dbReference type="SAM" id="SignalP"/>
    </source>
</evidence>
<keyword evidence="3 6" id="KW-0812">Transmembrane</keyword>
<evidence type="ECO:0000256" key="2">
    <source>
        <dbReference type="ARBA" id="ARBA00006939"/>
    </source>
</evidence>
<name>A0A6P8ZH68_THRPL</name>
<dbReference type="InParanoid" id="A0A6P8ZH68"/>
<evidence type="ECO:0000256" key="3">
    <source>
        <dbReference type="ARBA" id="ARBA00022692"/>
    </source>
</evidence>
<dbReference type="InterPro" id="IPR003689">
    <property type="entry name" value="ZIP"/>
</dbReference>
<feature type="transmembrane region" description="Helical" evidence="6">
    <location>
        <begin position="114"/>
        <end position="138"/>
    </location>
</feature>
<dbReference type="GO" id="GO:0071578">
    <property type="term" value="P:zinc ion import across plasma membrane"/>
    <property type="evidence" value="ECO:0007669"/>
    <property type="project" value="TreeGrafter"/>
</dbReference>
<keyword evidence="8" id="KW-1185">Reference proteome</keyword>
<keyword evidence="7" id="KW-0732">Signal</keyword>
<evidence type="ECO:0000256" key="6">
    <source>
        <dbReference type="SAM" id="Phobius"/>
    </source>
</evidence>